<gene>
    <name evidence="2" type="ORF">A2519_11235</name>
</gene>
<dbReference type="AlphaFoldDB" id="A0A1F7F7S1"/>
<proteinExistence type="predicted"/>
<feature type="transmembrane region" description="Helical" evidence="1">
    <location>
        <begin position="102"/>
        <end position="135"/>
    </location>
</feature>
<organism evidence="2 3">
    <name type="scientific">Candidatus Raymondbacteria bacterium RIFOXYD12_FULL_49_13</name>
    <dbReference type="NCBI Taxonomy" id="1817890"/>
    <lineage>
        <taxon>Bacteria</taxon>
        <taxon>Raymondiibacteriota</taxon>
    </lineage>
</organism>
<evidence type="ECO:0000256" key="1">
    <source>
        <dbReference type="SAM" id="Phobius"/>
    </source>
</evidence>
<sequence>MPEFLKTLPEAAQSTTAVAFILKLCVSTILGAVIAFHVTALDKIRKKPKRMTIAKAQILICIAGTVMILVIGNSVARAFGLFGLGSFIRFRTSVKSAMDTAIIFILIAIGMAVGVGMYVPAVLVVGFLYVILIVLDKIRTVESENAAPAGPDNAPSEGVR</sequence>
<feature type="transmembrane region" description="Helical" evidence="1">
    <location>
        <begin position="58"/>
        <end position="82"/>
    </location>
</feature>
<evidence type="ECO:0000313" key="3">
    <source>
        <dbReference type="Proteomes" id="UP000179243"/>
    </source>
</evidence>
<dbReference type="Proteomes" id="UP000179243">
    <property type="component" value="Unassembled WGS sequence"/>
</dbReference>
<feature type="transmembrane region" description="Helical" evidence="1">
    <location>
        <begin position="20"/>
        <end position="38"/>
    </location>
</feature>
<protein>
    <recommendedName>
        <fullName evidence="4">DUF4956 domain-containing protein</fullName>
    </recommendedName>
</protein>
<reference evidence="2 3" key="1">
    <citation type="journal article" date="2016" name="Nat. Commun.">
        <title>Thousands of microbial genomes shed light on interconnected biogeochemical processes in an aquifer system.</title>
        <authorList>
            <person name="Anantharaman K."/>
            <person name="Brown C.T."/>
            <person name="Hug L.A."/>
            <person name="Sharon I."/>
            <person name="Castelle C.J."/>
            <person name="Probst A.J."/>
            <person name="Thomas B.C."/>
            <person name="Singh A."/>
            <person name="Wilkins M.J."/>
            <person name="Karaoz U."/>
            <person name="Brodie E.L."/>
            <person name="Williams K.H."/>
            <person name="Hubbard S.S."/>
            <person name="Banfield J.F."/>
        </authorList>
    </citation>
    <scope>NUCLEOTIDE SEQUENCE [LARGE SCALE GENOMIC DNA]</scope>
</reference>
<keyword evidence="1" id="KW-1133">Transmembrane helix</keyword>
<keyword evidence="1" id="KW-0472">Membrane</keyword>
<dbReference type="Pfam" id="PF16316">
    <property type="entry name" value="DUF4956"/>
    <property type="match status" value="1"/>
</dbReference>
<dbReference type="InterPro" id="IPR032531">
    <property type="entry name" value="DUF4956"/>
</dbReference>
<evidence type="ECO:0008006" key="4">
    <source>
        <dbReference type="Google" id="ProtNLM"/>
    </source>
</evidence>
<comment type="caution">
    <text evidence="2">The sequence shown here is derived from an EMBL/GenBank/DDBJ whole genome shotgun (WGS) entry which is preliminary data.</text>
</comment>
<dbReference type="EMBL" id="MFYX01000104">
    <property type="protein sequence ID" value="OGK02628.1"/>
    <property type="molecule type" value="Genomic_DNA"/>
</dbReference>
<keyword evidence="1" id="KW-0812">Transmembrane</keyword>
<accession>A0A1F7F7S1</accession>
<name>A0A1F7F7S1_UNCRA</name>
<evidence type="ECO:0000313" key="2">
    <source>
        <dbReference type="EMBL" id="OGK02628.1"/>
    </source>
</evidence>